<evidence type="ECO:0000256" key="1">
    <source>
        <dbReference type="SAM" id="MobiDB-lite"/>
    </source>
</evidence>
<feature type="region of interest" description="Disordered" evidence="1">
    <location>
        <begin position="72"/>
        <end position="95"/>
    </location>
</feature>
<organism evidence="2 3">
    <name type="scientific">Pleurodeles waltl</name>
    <name type="common">Iberian ribbed newt</name>
    <dbReference type="NCBI Taxonomy" id="8319"/>
    <lineage>
        <taxon>Eukaryota</taxon>
        <taxon>Metazoa</taxon>
        <taxon>Chordata</taxon>
        <taxon>Craniata</taxon>
        <taxon>Vertebrata</taxon>
        <taxon>Euteleostomi</taxon>
        <taxon>Amphibia</taxon>
        <taxon>Batrachia</taxon>
        <taxon>Caudata</taxon>
        <taxon>Salamandroidea</taxon>
        <taxon>Salamandridae</taxon>
        <taxon>Pleurodelinae</taxon>
        <taxon>Pleurodeles</taxon>
    </lineage>
</organism>
<dbReference type="EMBL" id="JANPWB010000005">
    <property type="protein sequence ID" value="KAJ1186257.1"/>
    <property type="molecule type" value="Genomic_DNA"/>
</dbReference>
<proteinExistence type="predicted"/>
<dbReference type="Proteomes" id="UP001066276">
    <property type="component" value="Chromosome 3_1"/>
</dbReference>
<feature type="region of interest" description="Disordered" evidence="1">
    <location>
        <begin position="1"/>
        <end position="29"/>
    </location>
</feature>
<dbReference type="AlphaFoldDB" id="A0AAV7UEZ9"/>
<comment type="caution">
    <text evidence="2">The sequence shown here is derived from an EMBL/GenBank/DDBJ whole genome shotgun (WGS) entry which is preliminary data.</text>
</comment>
<keyword evidence="3" id="KW-1185">Reference proteome</keyword>
<feature type="compositionally biased region" description="Basic and acidic residues" evidence="1">
    <location>
        <begin position="1"/>
        <end position="14"/>
    </location>
</feature>
<evidence type="ECO:0000313" key="3">
    <source>
        <dbReference type="Proteomes" id="UP001066276"/>
    </source>
</evidence>
<reference evidence="2" key="1">
    <citation type="journal article" date="2022" name="bioRxiv">
        <title>Sequencing and chromosome-scale assembly of the giantPleurodeles waltlgenome.</title>
        <authorList>
            <person name="Brown T."/>
            <person name="Elewa A."/>
            <person name="Iarovenko S."/>
            <person name="Subramanian E."/>
            <person name="Araus A.J."/>
            <person name="Petzold A."/>
            <person name="Susuki M."/>
            <person name="Suzuki K.-i.T."/>
            <person name="Hayashi T."/>
            <person name="Toyoda A."/>
            <person name="Oliveira C."/>
            <person name="Osipova E."/>
            <person name="Leigh N.D."/>
            <person name="Simon A."/>
            <person name="Yun M.H."/>
        </authorList>
    </citation>
    <scope>NUCLEOTIDE SEQUENCE</scope>
    <source>
        <strain evidence="2">20211129_DDA</strain>
        <tissue evidence="2">Liver</tissue>
    </source>
</reference>
<sequence>MCPRSPLDDRELPHQGRIHGLGRGSARRARLPGSRRWGDVAGPMRWSFCSAPTCLASFFMFDDSVIFVPMLPDSGPPPAHCPPRHRPSAPPRTPSLDFPQMLFVTPLKPSESADIIRVAKEKVHTYFGDKPLA</sequence>
<protein>
    <submittedName>
        <fullName evidence="2">Uncharacterized protein</fullName>
    </submittedName>
</protein>
<accession>A0AAV7UEZ9</accession>
<name>A0AAV7UEZ9_PLEWA</name>
<gene>
    <name evidence="2" type="ORF">NDU88_003040</name>
</gene>
<evidence type="ECO:0000313" key="2">
    <source>
        <dbReference type="EMBL" id="KAJ1186257.1"/>
    </source>
</evidence>